<evidence type="ECO:0000256" key="2">
    <source>
        <dbReference type="ARBA" id="ARBA00022475"/>
    </source>
</evidence>
<comment type="caution">
    <text evidence="8">The sequence shown here is derived from an EMBL/GenBank/DDBJ whole genome shotgun (WGS) entry which is preliminary data.</text>
</comment>
<dbReference type="EMBL" id="JAVDXW010000001">
    <property type="protein sequence ID" value="MDR7301429.1"/>
    <property type="molecule type" value="Genomic_DNA"/>
</dbReference>
<feature type="coiled-coil region" evidence="6">
    <location>
        <begin position="369"/>
        <end position="396"/>
    </location>
</feature>
<evidence type="ECO:0000313" key="9">
    <source>
        <dbReference type="Proteomes" id="UP001180845"/>
    </source>
</evidence>
<dbReference type="Pfam" id="PF06081">
    <property type="entry name" value="ArAE_1"/>
    <property type="match status" value="1"/>
</dbReference>
<sequence length="402" mass="44344">MGDDRGPDRASSSVWNELRGRLHGVLERFGLNNDALLLMLKSVVAATLAWFIAEDVLGAPSSTFAPFSAVLMIHATVSRSVNHSLRYVTAMVGGVVLAGILLPLLGPAVWTFALLVVSALLLGQWRRLGSHGSQVTVAAMFSYAAFFQASDRTSSWMQLASITGLIVLGCVIGVVTNLAIVPPLRYRTAEHGVQTLAHTLARLLEDITERLRSGELDANQAESWWERASEFRNTVAQTRYSVEDAAETVRLNPRRLLLRRGPSFAGHRSTVSALGSHSEQIYSITRALNDISQAERLDSAQKSFLVHYADTLEAAASGIRVLGDLHTYQDLREENELDDRIEQGRSAHRSLSELIDVHHLDKSSRWPVYEALQIDGRRLVEELAQAEHELARLESTSRPRGP</sequence>
<feature type="transmembrane region" description="Helical" evidence="7">
    <location>
        <begin position="59"/>
        <end position="77"/>
    </location>
</feature>
<comment type="subcellular location">
    <subcellularLocation>
        <location evidence="1">Cell membrane</location>
        <topology evidence="1">Multi-pass membrane protein</topology>
    </subcellularLocation>
</comment>
<dbReference type="AlphaFoldDB" id="A0AAE3ZDA4"/>
<reference evidence="8" key="1">
    <citation type="submission" date="2023-07" db="EMBL/GenBank/DDBJ databases">
        <title>Sequencing the genomes of 1000 actinobacteria strains.</title>
        <authorList>
            <person name="Klenk H.-P."/>
        </authorList>
    </citation>
    <scope>NUCLEOTIDE SEQUENCE</scope>
    <source>
        <strain evidence="8">DSM 45977</strain>
    </source>
</reference>
<keyword evidence="6" id="KW-0175">Coiled coil</keyword>
<gene>
    <name evidence="8" type="ORF">JOF55_001610</name>
</gene>
<evidence type="ECO:0000256" key="4">
    <source>
        <dbReference type="ARBA" id="ARBA00022989"/>
    </source>
</evidence>
<keyword evidence="5 7" id="KW-0472">Membrane</keyword>
<dbReference type="Proteomes" id="UP001180845">
    <property type="component" value="Unassembled WGS sequence"/>
</dbReference>
<keyword evidence="4 7" id="KW-1133">Transmembrane helix</keyword>
<evidence type="ECO:0000313" key="8">
    <source>
        <dbReference type="EMBL" id="MDR7301429.1"/>
    </source>
</evidence>
<feature type="transmembrane region" description="Helical" evidence="7">
    <location>
        <begin position="156"/>
        <end position="180"/>
    </location>
</feature>
<proteinExistence type="predicted"/>
<organism evidence="8 9">
    <name type="scientific">Haloactinomyces albus</name>
    <dbReference type="NCBI Taxonomy" id="1352928"/>
    <lineage>
        <taxon>Bacteria</taxon>
        <taxon>Bacillati</taxon>
        <taxon>Actinomycetota</taxon>
        <taxon>Actinomycetes</taxon>
        <taxon>Actinopolysporales</taxon>
        <taxon>Actinopolysporaceae</taxon>
        <taxon>Haloactinomyces</taxon>
    </lineage>
</organism>
<feature type="transmembrane region" description="Helical" evidence="7">
    <location>
        <begin position="132"/>
        <end position="150"/>
    </location>
</feature>
<dbReference type="InterPro" id="IPR010343">
    <property type="entry name" value="ArAE_1"/>
</dbReference>
<keyword evidence="9" id="KW-1185">Reference proteome</keyword>
<dbReference type="GO" id="GO:0005886">
    <property type="term" value="C:plasma membrane"/>
    <property type="evidence" value="ECO:0007669"/>
    <property type="project" value="UniProtKB-SubCell"/>
</dbReference>
<accession>A0AAE3ZDA4</accession>
<feature type="transmembrane region" description="Helical" evidence="7">
    <location>
        <begin position="35"/>
        <end position="53"/>
    </location>
</feature>
<feature type="transmembrane region" description="Helical" evidence="7">
    <location>
        <begin position="84"/>
        <end position="102"/>
    </location>
</feature>
<evidence type="ECO:0000256" key="5">
    <source>
        <dbReference type="ARBA" id="ARBA00023136"/>
    </source>
</evidence>
<evidence type="ECO:0008006" key="10">
    <source>
        <dbReference type="Google" id="ProtNLM"/>
    </source>
</evidence>
<protein>
    <recommendedName>
        <fullName evidence="10">Aromatic acid exporter family member 1</fullName>
    </recommendedName>
</protein>
<evidence type="ECO:0000256" key="1">
    <source>
        <dbReference type="ARBA" id="ARBA00004651"/>
    </source>
</evidence>
<keyword evidence="3 7" id="KW-0812">Transmembrane</keyword>
<evidence type="ECO:0000256" key="7">
    <source>
        <dbReference type="SAM" id="Phobius"/>
    </source>
</evidence>
<name>A0AAE3ZDA4_9ACTN</name>
<evidence type="ECO:0000256" key="3">
    <source>
        <dbReference type="ARBA" id="ARBA00022692"/>
    </source>
</evidence>
<dbReference type="RefSeq" id="WP_310271891.1">
    <property type="nucleotide sequence ID" value="NZ_JAVDXW010000001.1"/>
</dbReference>
<evidence type="ECO:0000256" key="6">
    <source>
        <dbReference type="SAM" id="Coils"/>
    </source>
</evidence>
<keyword evidence="2" id="KW-1003">Cell membrane</keyword>